<dbReference type="EMBL" id="HG674553">
    <property type="protein sequence ID" value="CDJ39652.1"/>
    <property type="molecule type" value="Genomic_DNA"/>
</dbReference>
<dbReference type="VEuPathDB" id="ToxoDB:ETH2_0421100"/>
<gene>
    <name evidence="3" type="ORF">ETH_00003680</name>
</gene>
<feature type="region of interest" description="Disordered" evidence="2">
    <location>
        <begin position="66"/>
        <end position="169"/>
    </location>
</feature>
<dbReference type="VEuPathDB" id="ToxoDB:ETH_00003680"/>
<feature type="compositionally biased region" description="Polar residues" evidence="2">
    <location>
        <begin position="82"/>
        <end position="95"/>
    </location>
</feature>
<feature type="region of interest" description="Disordered" evidence="2">
    <location>
        <begin position="963"/>
        <end position="995"/>
    </location>
</feature>
<dbReference type="GeneID" id="25249949"/>
<keyword evidence="4" id="KW-1185">Reference proteome</keyword>
<reference evidence="3" key="2">
    <citation type="submission" date="2013-10" db="EMBL/GenBank/DDBJ databases">
        <authorList>
            <person name="Aslett M."/>
        </authorList>
    </citation>
    <scope>NUCLEOTIDE SEQUENCE [LARGE SCALE GENOMIC DNA]</scope>
    <source>
        <strain evidence="3">Houghton</strain>
    </source>
</reference>
<keyword evidence="1" id="KW-0175">Coiled coil</keyword>
<dbReference type="RefSeq" id="XP_013230407.1">
    <property type="nucleotide sequence ID" value="XM_013374953.1"/>
</dbReference>
<accession>U6KNF7</accession>
<evidence type="ECO:0000313" key="3">
    <source>
        <dbReference type="EMBL" id="CDJ39652.1"/>
    </source>
</evidence>
<reference evidence="3" key="1">
    <citation type="submission" date="2013-10" db="EMBL/GenBank/DDBJ databases">
        <title>Genomic analysis of the causative agents of coccidiosis in chickens.</title>
        <authorList>
            <person name="Reid A.J."/>
            <person name="Blake D."/>
            <person name="Billington K."/>
            <person name="Browne H."/>
            <person name="Dunn M."/>
            <person name="Hung S."/>
            <person name="Kawahara F."/>
            <person name="Miranda-Saavedra D."/>
            <person name="Mourier T."/>
            <person name="Nagra H."/>
            <person name="Otto T.D."/>
            <person name="Rawlings N."/>
            <person name="Sanchez A."/>
            <person name="Sanders M."/>
            <person name="Subramaniam C."/>
            <person name="Tay Y."/>
            <person name="Dear P."/>
            <person name="Doerig C."/>
            <person name="Gruber A."/>
            <person name="Parkinson J."/>
            <person name="Shirley M."/>
            <person name="Wan K.L."/>
            <person name="Berriman M."/>
            <person name="Tomley F."/>
            <person name="Pain A."/>
        </authorList>
    </citation>
    <scope>NUCLEOTIDE SEQUENCE [LARGE SCALE GENOMIC DNA]</scope>
    <source>
        <strain evidence="3">Houghton</strain>
    </source>
</reference>
<feature type="compositionally biased region" description="Basic and acidic residues" evidence="2">
    <location>
        <begin position="108"/>
        <end position="118"/>
    </location>
</feature>
<evidence type="ECO:0000256" key="1">
    <source>
        <dbReference type="SAM" id="Coils"/>
    </source>
</evidence>
<evidence type="ECO:0000313" key="4">
    <source>
        <dbReference type="Proteomes" id="UP000030747"/>
    </source>
</evidence>
<sequence length="995" mass="107201">MSSPPSMRRVPPEDTGKCGYCPTPLSGALAPFPSADICTYSRPEQLGTTVTVCDFDGVPERLQMQEQRSHELSHFSVRPSPSAENFSSPACTKKTQPAEPGLNCNDTSSDRSKIRCGNESETSLASYTSSDGNVSAPLVPSKQNGPLAESSVQSNELKDDPNPLLAHDMGPMLVSTATETLIEGSDPKDTAAEIAALRELVASLRKENKRLKEEAKSAKLAAATAALNEGPPAGADPSSSAITSRLPSSESTSQPKSLTAADTENKGVHNASEVVNKVRKGRAPGAPPNGRGPGRKLPGTMNKCWSSSSNNNLRLWGWCLQDESVSSLRGCCVDHLVDGGSCCTEEKTDTIIGGSSSCRKSIEGSTATAPATLLPPEPLEASWLLGLEEIVQSTLAVPQQDQQQALAPSLNRVSSRNSLKSVVEEIGFSVLEVKLHDASGYTVTDDPRLVEWFRRTKASPLSAPPVQSEGFSLTVGSQAATPAKDVNLFSLGNKGKKKAATLPPSVRKSISISLSALRRGCVDRINFIKRLQSDVLQCTLNPSAIELLLQVVPDMTATTDRRQLWLDARDALAKSRDCASGPLDDEESFAAFVCGVLAATVSAATYFSSAVALIQVVAQAAAFVSGVCQTMSTDGPITGGAGQSESENVKLTLPNKTEAKVDNAGRTQKAAGSFPMFRWPLLFDVVKKQYGFGADGSVDRSRSLLKILVCHTGKPLDSTELTLLRRAAQKPIGALLEQQASLVQVLLLLYRASVYASSNRSMAEREMEQDPKDPTRALAAQLLQCCHSSVNGSSKERASETVMHNTGDLLLSVIPRFVLGYKSRLKTLAKLTAQLLREYATFVCWMGDKESFLPIHLLVRRAGSNKEAQWCHHGASLPTVLSTVSLQTPQRVERVPKLDAFERLSTFLEELERHAEPPATIRPTRKQLALRHKQPLKQPELFIERVIELLTASAFTRVFAGTPKASENTTRTDGTLQGESTERKRQLHSPARHEH</sequence>
<feature type="coiled-coil region" evidence="1">
    <location>
        <begin position="194"/>
        <end position="228"/>
    </location>
</feature>
<feature type="region of interest" description="Disordered" evidence="2">
    <location>
        <begin position="228"/>
        <end position="299"/>
    </location>
</feature>
<dbReference type="OrthoDB" id="354827at2759"/>
<protein>
    <submittedName>
        <fullName evidence="3">Uncharacterized protein</fullName>
    </submittedName>
</protein>
<name>U6KNF7_EIMTE</name>
<dbReference type="Proteomes" id="UP000030747">
    <property type="component" value="Unassembled WGS sequence"/>
</dbReference>
<feature type="compositionally biased region" description="Polar residues" evidence="2">
    <location>
        <begin position="965"/>
        <end position="979"/>
    </location>
</feature>
<feature type="compositionally biased region" description="Polar residues" evidence="2">
    <location>
        <begin position="119"/>
        <end position="133"/>
    </location>
</feature>
<evidence type="ECO:0000256" key="2">
    <source>
        <dbReference type="SAM" id="MobiDB-lite"/>
    </source>
</evidence>
<organism evidence="3 4">
    <name type="scientific">Eimeria tenella</name>
    <name type="common">Coccidian parasite</name>
    <dbReference type="NCBI Taxonomy" id="5802"/>
    <lineage>
        <taxon>Eukaryota</taxon>
        <taxon>Sar</taxon>
        <taxon>Alveolata</taxon>
        <taxon>Apicomplexa</taxon>
        <taxon>Conoidasida</taxon>
        <taxon>Coccidia</taxon>
        <taxon>Eucoccidiorida</taxon>
        <taxon>Eimeriorina</taxon>
        <taxon>Eimeriidae</taxon>
        <taxon>Eimeria</taxon>
    </lineage>
</organism>
<proteinExistence type="predicted"/>
<feature type="compositionally biased region" description="Polar residues" evidence="2">
    <location>
        <begin position="237"/>
        <end position="262"/>
    </location>
</feature>
<dbReference type="AlphaFoldDB" id="U6KNF7"/>